<feature type="chain" id="PRO_5046328046" description="histidine kinase" evidence="7">
    <location>
        <begin position="22"/>
        <end position="942"/>
    </location>
</feature>
<dbReference type="Gene3D" id="3.30.565.10">
    <property type="entry name" value="Histidine kinase-like ATPase, C-terminal domain"/>
    <property type="match status" value="1"/>
</dbReference>
<organism evidence="9 10">
    <name type="scientific">Marinobacter salarius</name>
    <dbReference type="NCBI Taxonomy" id="1420917"/>
    <lineage>
        <taxon>Bacteria</taxon>
        <taxon>Pseudomonadati</taxon>
        <taxon>Pseudomonadota</taxon>
        <taxon>Gammaproteobacteria</taxon>
        <taxon>Pseudomonadales</taxon>
        <taxon>Marinobacteraceae</taxon>
        <taxon>Marinobacter</taxon>
    </lineage>
</organism>
<dbReference type="PRINTS" id="PR00344">
    <property type="entry name" value="BCTRLSENSOR"/>
</dbReference>
<feature type="signal peptide" evidence="7">
    <location>
        <begin position="1"/>
        <end position="21"/>
    </location>
</feature>
<keyword evidence="4" id="KW-0808">Transferase</keyword>
<dbReference type="InterPro" id="IPR036097">
    <property type="entry name" value="HisK_dim/P_sf"/>
</dbReference>
<evidence type="ECO:0000259" key="8">
    <source>
        <dbReference type="PROSITE" id="PS50109"/>
    </source>
</evidence>
<dbReference type="Gene3D" id="1.10.287.130">
    <property type="match status" value="1"/>
</dbReference>
<dbReference type="InterPro" id="IPR005467">
    <property type="entry name" value="His_kinase_dom"/>
</dbReference>
<dbReference type="SMART" id="SM00062">
    <property type="entry name" value="PBPb"/>
    <property type="match status" value="2"/>
</dbReference>
<keyword evidence="10" id="KW-1185">Reference proteome</keyword>
<dbReference type="SUPFAM" id="SSF47384">
    <property type="entry name" value="Homodimeric domain of signal transducing histidine kinase"/>
    <property type="match status" value="1"/>
</dbReference>
<comment type="catalytic activity">
    <reaction evidence="1">
        <text>ATP + protein L-histidine = ADP + protein N-phospho-L-histidine.</text>
        <dbReference type="EC" id="2.7.13.3"/>
    </reaction>
</comment>
<dbReference type="Pfam" id="PF00497">
    <property type="entry name" value="SBP_bac_3"/>
    <property type="match status" value="2"/>
</dbReference>
<dbReference type="SMART" id="SM00388">
    <property type="entry name" value="HisKA"/>
    <property type="match status" value="1"/>
</dbReference>
<dbReference type="CDD" id="cd01007">
    <property type="entry name" value="PBP2_BvgS_HisK_like"/>
    <property type="match status" value="1"/>
</dbReference>
<evidence type="ECO:0000256" key="6">
    <source>
        <dbReference type="SAM" id="Coils"/>
    </source>
</evidence>
<dbReference type="SUPFAM" id="SSF53850">
    <property type="entry name" value="Periplasmic binding protein-like II"/>
    <property type="match status" value="2"/>
</dbReference>
<dbReference type="Gene3D" id="3.40.190.10">
    <property type="entry name" value="Periplasmic binding protein-like II"/>
    <property type="match status" value="4"/>
</dbReference>
<evidence type="ECO:0000313" key="10">
    <source>
        <dbReference type="Proteomes" id="UP000199211"/>
    </source>
</evidence>
<comment type="caution">
    <text evidence="9">The sequence shown here is derived from an EMBL/GenBank/DDBJ whole genome shotgun (WGS) entry which is preliminary data.</text>
</comment>
<proteinExistence type="predicted"/>
<dbReference type="InterPro" id="IPR003661">
    <property type="entry name" value="HisK_dim/P_dom"/>
</dbReference>
<sequence>MRSVFHFVLLLTAILVPGVPAAEPPQPSPAPVLGSEDLRWLAERESFRVGVRSGQVPLVFDTGEGELAGIFIDYLNRLSEKLGVPIEPVSAPEEQLGEWLQDGTLDARLSTHLAHRSPPSNVVLSSPLMSLTYGIFVGADDAGIRTLSDLEDANIALITNDPNQFALLDPVDSFSPVPVSSISEAVGRVLSGQADAFLGPVPVVSDYLQSAMVNGVGVATLLNQQSVDVVLEMAAESHQENDQERDQLYRVLNQAVLAIDHGEHRSIRQSWLQTELPELDPSAISLSVDERAFLNQNPNLRVAFRPDWPPFEYTQNGQSAGLVPDLVKRLEEQLNIRFSRQVMDNSADEENALRSGEVDILPAMSRTPRVEESFLFSRAYLTVPIALAIRDDGRFIGELRELRDEKVGVVNRQAGHDYLLINHPNLDLYPMTSIEEGLLALSNGDLDVMVTHIPAVSYTVARLGLSNLRITSITPYQYELRFAVSKERPELQRILNKALGSLDAAETESIYNRWIHLDIEQETDYTVVRRIVLIALVVVLIFLYWNRKLSREVDERIRSENALRRSEDELRAAKLEAERLAREAEAASLTKSEFLANMSHEIRTPMNAVIGYSDLLSNTVKDPQQRNYLDAIRAGSRSLLMLINDILDLSRIEAGKMRLEYSAVSVRRLLSDVRHIFDLRATEQGISLEVSVDSKMPAAMMLDETRLRQVLFNLVGNAIKFTHEGGVTVRATATPRKSSEKQPVEEVASEADRRCFYRLVVTVSDTGIGIPPGQQEQIFDAFEQQEGQNTRRYGGTGLGLAISRKLVRMMGGELQVESEPGSGSTFTVKLPRVEATGAQAEEDGTPQESERLLAQTLSMQERGWLQEQLARDFGDEWETVRESGDPEQMKDFANRVLEWGKRFRSPSVTRYGEKLLADVEAFNLDSVNSALESFPRLLGRDQ</sequence>
<keyword evidence="6" id="KW-0175">Coiled coil</keyword>
<dbReference type="GO" id="GO:0016301">
    <property type="term" value="F:kinase activity"/>
    <property type="evidence" value="ECO:0007669"/>
    <property type="project" value="UniProtKB-KW"/>
</dbReference>
<evidence type="ECO:0000256" key="3">
    <source>
        <dbReference type="ARBA" id="ARBA00022553"/>
    </source>
</evidence>
<dbReference type="SUPFAM" id="SSF55874">
    <property type="entry name" value="ATPase domain of HSP90 chaperone/DNA topoisomerase II/histidine kinase"/>
    <property type="match status" value="1"/>
</dbReference>
<evidence type="ECO:0000256" key="1">
    <source>
        <dbReference type="ARBA" id="ARBA00000085"/>
    </source>
</evidence>
<feature type="domain" description="Histidine kinase" evidence="8">
    <location>
        <begin position="597"/>
        <end position="834"/>
    </location>
</feature>
<reference evidence="9 10" key="1">
    <citation type="submission" date="2016-10" db="EMBL/GenBank/DDBJ databases">
        <authorList>
            <person name="Varghese N."/>
            <person name="Submissions S."/>
        </authorList>
    </citation>
    <scope>NUCLEOTIDE SEQUENCE [LARGE SCALE GENOMIC DNA]</scope>
    <source>
        <strain evidence="9 10">DSM 26291</strain>
    </source>
</reference>
<dbReference type="Pfam" id="PF02518">
    <property type="entry name" value="HATPase_c"/>
    <property type="match status" value="1"/>
</dbReference>
<dbReference type="InterPro" id="IPR001638">
    <property type="entry name" value="Solute-binding_3/MltF_N"/>
</dbReference>
<dbReference type="CDD" id="cd00082">
    <property type="entry name" value="HisKA"/>
    <property type="match status" value="1"/>
</dbReference>
<keyword evidence="5 9" id="KW-0418">Kinase</keyword>
<dbReference type="Proteomes" id="UP000199211">
    <property type="component" value="Unassembled WGS sequence"/>
</dbReference>
<dbReference type="EC" id="2.7.13.3" evidence="2"/>
<protein>
    <recommendedName>
        <fullName evidence="2">histidine kinase</fullName>
        <ecNumber evidence="2">2.7.13.3</ecNumber>
    </recommendedName>
</protein>
<evidence type="ECO:0000256" key="5">
    <source>
        <dbReference type="ARBA" id="ARBA00022777"/>
    </source>
</evidence>
<keyword evidence="3" id="KW-0597">Phosphoprotein</keyword>
<dbReference type="InterPro" id="IPR004358">
    <property type="entry name" value="Sig_transdc_His_kin-like_C"/>
</dbReference>
<keyword evidence="7" id="KW-0732">Signal</keyword>
<feature type="coiled-coil region" evidence="6">
    <location>
        <begin position="556"/>
        <end position="590"/>
    </location>
</feature>
<dbReference type="PANTHER" id="PTHR43047">
    <property type="entry name" value="TWO-COMPONENT HISTIDINE PROTEIN KINASE"/>
    <property type="match status" value="1"/>
</dbReference>
<dbReference type="EMBL" id="FOTV01000006">
    <property type="protein sequence ID" value="SFL66033.1"/>
    <property type="molecule type" value="Genomic_DNA"/>
</dbReference>
<name>A0ABY1FMP4_9GAMM</name>
<dbReference type="PANTHER" id="PTHR43047:SF72">
    <property type="entry name" value="OSMOSENSING HISTIDINE PROTEIN KINASE SLN1"/>
    <property type="match status" value="1"/>
</dbReference>
<evidence type="ECO:0000256" key="2">
    <source>
        <dbReference type="ARBA" id="ARBA00012438"/>
    </source>
</evidence>
<dbReference type="Pfam" id="PF00512">
    <property type="entry name" value="HisKA"/>
    <property type="match status" value="1"/>
</dbReference>
<dbReference type="PROSITE" id="PS50109">
    <property type="entry name" value="HIS_KIN"/>
    <property type="match status" value="1"/>
</dbReference>
<dbReference type="InterPro" id="IPR036890">
    <property type="entry name" value="HATPase_C_sf"/>
</dbReference>
<dbReference type="InterPro" id="IPR003594">
    <property type="entry name" value="HATPase_dom"/>
</dbReference>
<gene>
    <name evidence="9" type="ORF">SAMN04487868_10674</name>
</gene>
<evidence type="ECO:0000256" key="4">
    <source>
        <dbReference type="ARBA" id="ARBA00022679"/>
    </source>
</evidence>
<evidence type="ECO:0000313" key="9">
    <source>
        <dbReference type="EMBL" id="SFL66033.1"/>
    </source>
</evidence>
<accession>A0ABY1FMP4</accession>
<dbReference type="RefSeq" id="WP_091642220.1">
    <property type="nucleotide sequence ID" value="NZ_CP021333.1"/>
</dbReference>
<evidence type="ECO:0000256" key="7">
    <source>
        <dbReference type="SAM" id="SignalP"/>
    </source>
</evidence>
<dbReference type="SMART" id="SM00387">
    <property type="entry name" value="HATPase_c"/>
    <property type="match status" value="1"/>
</dbReference>
<dbReference type="CDD" id="cd16922">
    <property type="entry name" value="HATPase_EvgS-ArcB-TorS-like"/>
    <property type="match status" value="1"/>
</dbReference>